<dbReference type="EC" id="5.2.1.8" evidence="1"/>
<dbReference type="PIRSF" id="PIRSF001467">
    <property type="entry name" value="Peptidylpro_ismrse"/>
    <property type="match status" value="1"/>
</dbReference>
<sequence length="190" mass="20569">MKIIILCLLSFSVLSQLSKQTVTHKVKIGVTIDGKNEGEITLGLFGKVVPKTVENFRALCTGEKPGKSYAGSPFHRIIPNFMIQGGDFTNGNGTGGESIYGNKFNDENFNLKHEIGCISMANAGPNTNGSQFFITTADTHWLNGKHVVFGRVIENMELVKKIEAQGSQSGQPKTKVVFATCSAEVVTDEL</sequence>
<dbReference type="GO" id="GO:0005737">
    <property type="term" value="C:cytoplasm"/>
    <property type="evidence" value="ECO:0007669"/>
    <property type="project" value="TreeGrafter"/>
</dbReference>
<dbReference type="GO" id="GO:0016018">
    <property type="term" value="F:cyclosporin A binding"/>
    <property type="evidence" value="ECO:0007669"/>
    <property type="project" value="TreeGrafter"/>
</dbReference>
<dbReference type="OMA" id="ENHEITH"/>
<feature type="domain" description="PPIase cyclophilin-type" evidence="5">
    <location>
        <begin position="27"/>
        <end position="183"/>
    </location>
</feature>
<dbReference type="GO" id="GO:0006457">
    <property type="term" value="P:protein folding"/>
    <property type="evidence" value="ECO:0007669"/>
    <property type="project" value="InterPro"/>
</dbReference>
<accession>A0A8S1L0W5</accession>
<comment type="caution">
    <text evidence="6">The sequence shown here is derived from an EMBL/GenBank/DDBJ whole genome shotgun (WGS) entry which is preliminary data.</text>
</comment>
<keyword evidence="7" id="KW-1185">Reference proteome</keyword>
<evidence type="ECO:0000256" key="4">
    <source>
        <dbReference type="SAM" id="SignalP"/>
    </source>
</evidence>
<evidence type="ECO:0000313" key="6">
    <source>
        <dbReference type="EMBL" id="CAD8060511.1"/>
    </source>
</evidence>
<dbReference type="InterPro" id="IPR020892">
    <property type="entry name" value="Cyclophilin-type_PPIase_CS"/>
</dbReference>
<dbReference type="FunFam" id="2.40.100.10:FF:000023">
    <property type="entry name" value="Peptidyl-prolyl cis-trans isomerase"/>
    <property type="match status" value="1"/>
</dbReference>
<keyword evidence="4" id="KW-0732">Signal</keyword>
<dbReference type="PROSITE" id="PS00170">
    <property type="entry name" value="CSA_PPIASE_1"/>
    <property type="match status" value="1"/>
</dbReference>
<feature type="chain" id="PRO_5035856843" description="peptidylprolyl isomerase" evidence="4">
    <location>
        <begin position="16"/>
        <end position="190"/>
    </location>
</feature>
<evidence type="ECO:0000256" key="1">
    <source>
        <dbReference type="ARBA" id="ARBA00013194"/>
    </source>
</evidence>
<dbReference type="InterPro" id="IPR002130">
    <property type="entry name" value="Cyclophilin-type_PPIase_dom"/>
</dbReference>
<keyword evidence="2" id="KW-0697">Rotamase</keyword>
<evidence type="ECO:0000256" key="2">
    <source>
        <dbReference type="ARBA" id="ARBA00023110"/>
    </source>
</evidence>
<gene>
    <name evidence="6" type="ORF">PPRIM_AZ9-3.1.T0300172</name>
</gene>
<feature type="signal peptide" evidence="4">
    <location>
        <begin position="1"/>
        <end position="15"/>
    </location>
</feature>
<evidence type="ECO:0000313" key="7">
    <source>
        <dbReference type="Proteomes" id="UP000688137"/>
    </source>
</evidence>
<name>A0A8S1L0W5_PARPR</name>
<dbReference type="PROSITE" id="PS50072">
    <property type="entry name" value="CSA_PPIASE_2"/>
    <property type="match status" value="1"/>
</dbReference>
<dbReference type="Proteomes" id="UP000688137">
    <property type="component" value="Unassembled WGS sequence"/>
</dbReference>
<dbReference type="PANTHER" id="PTHR11071">
    <property type="entry name" value="PEPTIDYL-PROLYL CIS-TRANS ISOMERASE"/>
    <property type="match status" value="1"/>
</dbReference>
<proteinExistence type="predicted"/>
<reference evidence="6" key="1">
    <citation type="submission" date="2021-01" db="EMBL/GenBank/DDBJ databases">
        <authorList>
            <consortium name="Genoscope - CEA"/>
            <person name="William W."/>
        </authorList>
    </citation>
    <scope>NUCLEOTIDE SEQUENCE</scope>
</reference>
<dbReference type="GO" id="GO:0003755">
    <property type="term" value="F:peptidyl-prolyl cis-trans isomerase activity"/>
    <property type="evidence" value="ECO:0007669"/>
    <property type="project" value="UniProtKB-KW"/>
</dbReference>
<dbReference type="InterPro" id="IPR024936">
    <property type="entry name" value="Cyclophilin-type_PPIase"/>
</dbReference>
<keyword evidence="3" id="KW-0413">Isomerase</keyword>
<organism evidence="6 7">
    <name type="scientific">Paramecium primaurelia</name>
    <dbReference type="NCBI Taxonomy" id="5886"/>
    <lineage>
        <taxon>Eukaryota</taxon>
        <taxon>Sar</taxon>
        <taxon>Alveolata</taxon>
        <taxon>Ciliophora</taxon>
        <taxon>Intramacronucleata</taxon>
        <taxon>Oligohymenophorea</taxon>
        <taxon>Peniculida</taxon>
        <taxon>Parameciidae</taxon>
        <taxon>Paramecium</taxon>
    </lineage>
</organism>
<dbReference type="AlphaFoldDB" id="A0A8S1L0W5"/>
<dbReference type="PANTHER" id="PTHR11071:SF561">
    <property type="entry name" value="PEPTIDYL-PROLYL CIS-TRANS ISOMERASE D-RELATED"/>
    <property type="match status" value="1"/>
</dbReference>
<protein>
    <recommendedName>
        <fullName evidence="1">peptidylprolyl isomerase</fullName>
        <ecNumber evidence="1">5.2.1.8</ecNumber>
    </recommendedName>
</protein>
<dbReference type="EMBL" id="CAJJDM010000029">
    <property type="protein sequence ID" value="CAD8060511.1"/>
    <property type="molecule type" value="Genomic_DNA"/>
</dbReference>
<evidence type="ECO:0000259" key="5">
    <source>
        <dbReference type="PROSITE" id="PS50072"/>
    </source>
</evidence>
<dbReference type="Pfam" id="PF00160">
    <property type="entry name" value="Pro_isomerase"/>
    <property type="match status" value="1"/>
</dbReference>
<evidence type="ECO:0000256" key="3">
    <source>
        <dbReference type="ARBA" id="ARBA00023235"/>
    </source>
</evidence>